<dbReference type="Proteomes" id="UP001431572">
    <property type="component" value="Chromosome 1"/>
</dbReference>
<feature type="transmembrane region" description="Helical" evidence="1">
    <location>
        <begin position="343"/>
        <end position="363"/>
    </location>
</feature>
<protein>
    <recommendedName>
        <fullName evidence="6">YfhO family protein</fullName>
    </recommendedName>
</protein>
<feature type="transmembrane region" description="Helical" evidence="1">
    <location>
        <begin position="12"/>
        <end position="33"/>
    </location>
</feature>
<feature type="transmembrane region" description="Helical" evidence="1">
    <location>
        <begin position="114"/>
        <end position="134"/>
    </location>
</feature>
<gene>
    <name evidence="2" type="ORF">HXX08_11625</name>
    <name evidence="3" type="ORF">OZ401_001668</name>
</gene>
<evidence type="ECO:0008006" key="6">
    <source>
        <dbReference type="Google" id="ProtNLM"/>
    </source>
</evidence>
<evidence type="ECO:0000313" key="5">
    <source>
        <dbReference type="Proteomes" id="UP001431572"/>
    </source>
</evidence>
<sequence>MINLRLKIKSKSPYLIHLAVILFFLAIAIFYTWPLVLSFNDHTTAIIKPDRDQNFWFMWWVKRALLDFHTTPYFTPMLFYPGGTDLAIYPTNLTGSILSLPVQLLWGIVPTFNFLYFVGLVGGAWGAYCLITYLTDNRRAGLLAGLVYAFSPWQAPATYFGQLTIIQLQWLPFYTLWLLKFLKQLAPADPADLKLVSLRYKIRYGTLSASFLVLIAFTDQYHLLFATFITVFLASWHLLRILFQKRWYNALGVALGVGLAVLPAVLSYAPLFIRTSHQTTSGVFTQTSNEIIPGADLGSILAPWQSLWQLQPFEPKFLLHTLVWLAVMALGLIGVIRQRGIRVWGLMFVVLVILSLGTTLVFFGSDTGIPMSGELISKIPMLNSVHYLWRWLIPASLVIAVCSGYGWVWFETRLKTFKLAQSLKLKGSFRGWLENSGVAKLTSGIFLLVFVLGSSPQPIEWSDWVVEPTPAIFTSGQMEQPGALLELPFDMRYHHKAAYMRFQIEHGRPILSGYLARTPVYFNERSEIPPYEKPTPFFDYAASPLAFIMQAESLKLSASDAINLTSDRLRSYLTYNHFAYLVLYKYDYGEKLSDAVYNQQLKIIERVVGSTKNGCMYEDTQMLVCAVPPPAQMQPLLTFSRGWYGAETDGGGQRWMNGQEGFLAAFVPQTGRYVLSFDAIAFARDRSLTLEVDGKAVTTLKTNPAQQSFTVTLELSTGDHLIRLFSPEPADRPIKLGISQDNRPLSLLFRKMQLDFAS</sequence>
<evidence type="ECO:0000313" key="4">
    <source>
        <dbReference type="Proteomes" id="UP000521676"/>
    </source>
</evidence>
<feature type="transmembrane region" description="Helical" evidence="1">
    <location>
        <begin position="200"/>
        <end position="217"/>
    </location>
</feature>
<reference evidence="2 4" key="1">
    <citation type="submission" date="2020-06" db="EMBL/GenBank/DDBJ databases">
        <title>Anoxygenic phototrophic Chloroflexota member uses a Type I reaction center.</title>
        <authorList>
            <person name="Tsuji J.M."/>
            <person name="Shaw N.A."/>
            <person name="Nagashima S."/>
            <person name="Venkiteswaran J."/>
            <person name="Schiff S.L."/>
            <person name="Hanada S."/>
            <person name="Tank M."/>
            <person name="Neufeld J.D."/>
        </authorList>
    </citation>
    <scope>NUCLEOTIDE SEQUENCE [LARGE SCALE GENOMIC DNA]</scope>
    <source>
        <strain evidence="2">L227-S17</strain>
    </source>
</reference>
<dbReference type="EMBL" id="CP128399">
    <property type="protein sequence ID" value="WJW65888.1"/>
    <property type="molecule type" value="Genomic_DNA"/>
</dbReference>
<feature type="transmembrane region" description="Helical" evidence="1">
    <location>
        <begin position="159"/>
        <end position="179"/>
    </location>
</feature>
<dbReference type="Proteomes" id="UP000521676">
    <property type="component" value="Unassembled WGS sequence"/>
</dbReference>
<proteinExistence type="predicted"/>
<organism evidence="2 4">
    <name type="scientific">Candidatus Chlorohelix allophototropha</name>
    <dbReference type="NCBI Taxonomy" id="3003348"/>
    <lineage>
        <taxon>Bacteria</taxon>
        <taxon>Bacillati</taxon>
        <taxon>Chloroflexota</taxon>
        <taxon>Chloroflexia</taxon>
        <taxon>Candidatus Chloroheliales</taxon>
        <taxon>Candidatus Chloroheliaceae</taxon>
        <taxon>Candidatus Chlorohelix</taxon>
    </lineage>
</organism>
<feature type="transmembrane region" description="Helical" evidence="1">
    <location>
        <begin position="317"/>
        <end position="336"/>
    </location>
</feature>
<keyword evidence="1" id="KW-0472">Membrane</keyword>
<feature type="transmembrane region" description="Helical" evidence="1">
    <location>
        <begin position="223"/>
        <end position="243"/>
    </location>
</feature>
<evidence type="ECO:0000256" key="1">
    <source>
        <dbReference type="SAM" id="Phobius"/>
    </source>
</evidence>
<name>A0A8T7M2B0_9CHLR</name>
<dbReference type="AlphaFoldDB" id="A0A8T7M2B0"/>
<feature type="transmembrane region" description="Helical" evidence="1">
    <location>
        <begin position="431"/>
        <end position="452"/>
    </location>
</feature>
<feature type="transmembrane region" description="Helical" evidence="1">
    <location>
        <begin position="250"/>
        <end position="273"/>
    </location>
</feature>
<evidence type="ECO:0000313" key="2">
    <source>
        <dbReference type="EMBL" id="NWJ46519.1"/>
    </source>
</evidence>
<evidence type="ECO:0000313" key="3">
    <source>
        <dbReference type="EMBL" id="WJW65888.1"/>
    </source>
</evidence>
<keyword evidence="5" id="KW-1185">Reference proteome</keyword>
<feature type="transmembrane region" description="Helical" evidence="1">
    <location>
        <begin position="388"/>
        <end position="410"/>
    </location>
</feature>
<reference evidence="3" key="2">
    <citation type="journal article" date="2024" name="Nature">
        <title>Anoxygenic phototroph of the Chloroflexota uses a type I reaction centre.</title>
        <authorList>
            <person name="Tsuji J.M."/>
            <person name="Shaw N.A."/>
            <person name="Nagashima S."/>
            <person name="Venkiteswaran J.J."/>
            <person name="Schiff S.L."/>
            <person name="Watanabe T."/>
            <person name="Fukui M."/>
            <person name="Hanada S."/>
            <person name="Tank M."/>
            <person name="Neufeld J.D."/>
        </authorList>
    </citation>
    <scope>NUCLEOTIDE SEQUENCE</scope>
    <source>
        <strain evidence="3">L227-S17</strain>
    </source>
</reference>
<keyword evidence="1" id="KW-0812">Transmembrane</keyword>
<keyword evidence="1" id="KW-1133">Transmembrane helix</keyword>
<feature type="transmembrane region" description="Helical" evidence="1">
    <location>
        <begin position="86"/>
        <end position="107"/>
    </location>
</feature>
<dbReference type="EMBL" id="JACATZ010000001">
    <property type="protein sequence ID" value="NWJ46519.1"/>
    <property type="molecule type" value="Genomic_DNA"/>
</dbReference>
<dbReference type="RefSeq" id="WP_341467776.1">
    <property type="nucleotide sequence ID" value="NZ_CP128399.1"/>
</dbReference>
<accession>A0A8T7M2B0</accession>